<name>A0ACB9J5G9_9ASTR</name>
<dbReference type="Proteomes" id="UP001056120">
    <property type="component" value="Linkage Group LG05"/>
</dbReference>
<keyword evidence="2" id="KW-1185">Reference proteome</keyword>
<accession>A0ACB9J5G9</accession>
<evidence type="ECO:0000313" key="2">
    <source>
        <dbReference type="Proteomes" id="UP001056120"/>
    </source>
</evidence>
<reference evidence="2" key="1">
    <citation type="journal article" date="2022" name="Mol. Ecol. Resour.">
        <title>The genomes of chicory, endive, great burdock and yacon provide insights into Asteraceae palaeo-polyploidization history and plant inulin production.</title>
        <authorList>
            <person name="Fan W."/>
            <person name="Wang S."/>
            <person name="Wang H."/>
            <person name="Wang A."/>
            <person name="Jiang F."/>
            <person name="Liu H."/>
            <person name="Zhao H."/>
            <person name="Xu D."/>
            <person name="Zhang Y."/>
        </authorList>
    </citation>
    <scope>NUCLEOTIDE SEQUENCE [LARGE SCALE GENOMIC DNA]</scope>
    <source>
        <strain evidence="2">cv. Yunnan</strain>
    </source>
</reference>
<sequence length="472" mass="53366">MSHCVRSQHIGVGINMQLLSMEIDLNKEESTETSIFINFSIREYVDEIRKKNPAKCWPFESLRNPENKVVSSYHPSDINCSEDTTEFTEAPNLSKFENFNGKEDLPETTTDKIESLEIDSDMGRIVYDGSSELTSCKVNGGQNRHENNVDEGAKIRHNVAADNNEAGRNQPRRKSQKFRLLSDIYKDPASELRAGCDRTNPENVNRGFVAEIEDELDDDDDDDVTLAAYFRKQKGVEITDSTLKKKRDIVGVEEPSVDLDRKSNHGPEDSIGKDSNGVTSRKKSRTDDMDTKTMPEHRKDFRLQCSQKNNRFAKVSSKEATGKEKENEDSEMEAVMLLARHFNEEKQILRELETNTSCVCVKKKIQERSTHSGNKPVTKTSSKTATKHPFKKITKEKLENTYFSVQRRSFAPVKATTVGGFQSHIEMGMTKAAGIGPYAENCATLVCSFNRNPADFSTPNGENKFMRGLKFK</sequence>
<evidence type="ECO:0000313" key="1">
    <source>
        <dbReference type="EMBL" id="KAI3814951.1"/>
    </source>
</evidence>
<organism evidence="1 2">
    <name type="scientific">Smallanthus sonchifolius</name>
    <dbReference type="NCBI Taxonomy" id="185202"/>
    <lineage>
        <taxon>Eukaryota</taxon>
        <taxon>Viridiplantae</taxon>
        <taxon>Streptophyta</taxon>
        <taxon>Embryophyta</taxon>
        <taxon>Tracheophyta</taxon>
        <taxon>Spermatophyta</taxon>
        <taxon>Magnoliopsida</taxon>
        <taxon>eudicotyledons</taxon>
        <taxon>Gunneridae</taxon>
        <taxon>Pentapetalae</taxon>
        <taxon>asterids</taxon>
        <taxon>campanulids</taxon>
        <taxon>Asterales</taxon>
        <taxon>Asteraceae</taxon>
        <taxon>Asteroideae</taxon>
        <taxon>Heliantheae alliance</taxon>
        <taxon>Millerieae</taxon>
        <taxon>Smallanthus</taxon>
    </lineage>
</organism>
<reference evidence="1 2" key="2">
    <citation type="journal article" date="2022" name="Mol. Ecol. Resour.">
        <title>The genomes of chicory, endive, great burdock and yacon provide insights into Asteraceae paleo-polyploidization history and plant inulin production.</title>
        <authorList>
            <person name="Fan W."/>
            <person name="Wang S."/>
            <person name="Wang H."/>
            <person name="Wang A."/>
            <person name="Jiang F."/>
            <person name="Liu H."/>
            <person name="Zhao H."/>
            <person name="Xu D."/>
            <person name="Zhang Y."/>
        </authorList>
    </citation>
    <scope>NUCLEOTIDE SEQUENCE [LARGE SCALE GENOMIC DNA]</scope>
    <source>
        <strain evidence="2">cv. Yunnan</strain>
        <tissue evidence="1">Leaves</tissue>
    </source>
</reference>
<comment type="caution">
    <text evidence="1">The sequence shown here is derived from an EMBL/GenBank/DDBJ whole genome shotgun (WGS) entry which is preliminary data.</text>
</comment>
<gene>
    <name evidence="1" type="ORF">L1987_14600</name>
</gene>
<dbReference type="EMBL" id="CM042022">
    <property type="protein sequence ID" value="KAI3814951.1"/>
    <property type="molecule type" value="Genomic_DNA"/>
</dbReference>
<protein>
    <submittedName>
        <fullName evidence="1">Uncharacterized protein</fullName>
    </submittedName>
</protein>
<proteinExistence type="predicted"/>